<evidence type="ECO:0000313" key="1">
    <source>
        <dbReference type="EMBL" id="GFR31554.1"/>
    </source>
</evidence>
<dbReference type="EMBL" id="BMAO01019595">
    <property type="protein sequence ID" value="GFR31554.1"/>
    <property type="molecule type" value="Genomic_DNA"/>
</dbReference>
<accession>A0A8X6M507</accession>
<protein>
    <submittedName>
        <fullName evidence="1">Uncharacterized protein</fullName>
    </submittedName>
</protein>
<reference evidence="1" key="1">
    <citation type="submission" date="2020-07" db="EMBL/GenBank/DDBJ databases">
        <title>Multicomponent nature underlies the extraordinary mechanical properties of spider dragline silk.</title>
        <authorList>
            <person name="Kono N."/>
            <person name="Nakamura H."/>
            <person name="Mori M."/>
            <person name="Yoshida Y."/>
            <person name="Ohtoshi R."/>
            <person name="Malay A.D."/>
            <person name="Moran D.A.P."/>
            <person name="Tomita M."/>
            <person name="Numata K."/>
            <person name="Arakawa K."/>
        </authorList>
    </citation>
    <scope>NUCLEOTIDE SEQUENCE</scope>
</reference>
<proteinExistence type="predicted"/>
<evidence type="ECO:0000313" key="2">
    <source>
        <dbReference type="Proteomes" id="UP000887116"/>
    </source>
</evidence>
<comment type="caution">
    <text evidence="1">The sequence shown here is derived from an EMBL/GenBank/DDBJ whole genome shotgun (WGS) entry which is preliminary data.</text>
</comment>
<dbReference type="AlphaFoldDB" id="A0A8X6M507"/>
<name>A0A8X6M507_TRICU</name>
<gene>
    <name evidence="1" type="primary">NCL1_40015</name>
    <name evidence="1" type="ORF">TNCT_258391</name>
</gene>
<keyword evidence="2" id="KW-1185">Reference proteome</keyword>
<dbReference type="Proteomes" id="UP000887116">
    <property type="component" value="Unassembled WGS sequence"/>
</dbReference>
<sequence>MPPNLNPSLRINIYKRYLHHHEPYELGKTHYIGVCATSCCGSSFCSVVILKILDMALSIYPMLSLRELSMVKTAIIVYNDPVIQDFIRDHGNESFVFPSKEALMFLNATEDRVGQTWKRKEFLLDGIDIQDYKRMSLNFDASRANETFVSGNERRDVLLPFKKWEELVAKKVSTFSLPKCLEPELFEITRTVAIEIAKWIRDLSLIVDEPSEIVRSALCYFQWNSLGRIDREETAKMLIMNEASTRNNLYMLAIHYDLLKDMHIDMRRKIDKTEEYQDFQRIALADSYFKKSTGENNIRYSPRRNWIDYLDVYLKRNCLPYPDLMLVLTQLSVSERETLFSKASFYVLILFVDWPLQRYFLEASELLLPYLSNHHFYATIKMLLHYRILVGRKDFNYISLLKGFWHRSSSKLKESFQNTYEPLYKSLMFTINYPEEQKFPKEKLFKTDFDNRLTYEYQGIKYYLFRTDRIYLTNSYRFLQFSNSRYIEEVSYFSQRTEDEGLRSNLGFVVF</sequence>
<organism evidence="1 2">
    <name type="scientific">Trichonephila clavata</name>
    <name type="common">Joro spider</name>
    <name type="synonym">Nephila clavata</name>
    <dbReference type="NCBI Taxonomy" id="2740835"/>
    <lineage>
        <taxon>Eukaryota</taxon>
        <taxon>Metazoa</taxon>
        <taxon>Ecdysozoa</taxon>
        <taxon>Arthropoda</taxon>
        <taxon>Chelicerata</taxon>
        <taxon>Arachnida</taxon>
        <taxon>Araneae</taxon>
        <taxon>Araneomorphae</taxon>
        <taxon>Entelegynae</taxon>
        <taxon>Araneoidea</taxon>
        <taxon>Nephilidae</taxon>
        <taxon>Trichonephila</taxon>
    </lineage>
</organism>
<dbReference type="OrthoDB" id="10451063at2759"/>